<evidence type="ECO:0000313" key="2">
    <source>
        <dbReference type="Proteomes" id="UP000730739"/>
    </source>
</evidence>
<reference evidence="1 2" key="1">
    <citation type="submission" date="2021-03" db="EMBL/GenBank/DDBJ databases">
        <title>Genomic Encyclopedia of Type Strains, Phase IV (KMG-IV): sequencing the most valuable type-strain genomes for metagenomic binning, comparative biology and taxonomic classification.</title>
        <authorList>
            <person name="Goeker M."/>
        </authorList>
    </citation>
    <scope>NUCLEOTIDE SEQUENCE [LARGE SCALE GENOMIC DNA]</scope>
    <source>
        <strain evidence="1 2">DSM 13372</strain>
    </source>
</reference>
<organism evidence="1 2">
    <name type="scientific">Sinorhizobium kostiense</name>
    <dbReference type="NCBI Taxonomy" id="76747"/>
    <lineage>
        <taxon>Bacteria</taxon>
        <taxon>Pseudomonadati</taxon>
        <taxon>Pseudomonadota</taxon>
        <taxon>Alphaproteobacteria</taxon>
        <taxon>Hyphomicrobiales</taxon>
        <taxon>Rhizobiaceae</taxon>
        <taxon>Sinorhizobium/Ensifer group</taxon>
        <taxon>Sinorhizobium</taxon>
    </lineage>
</organism>
<dbReference type="RefSeq" id="WP_209600995.1">
    <property type="nucleotide sequence ID" value="NZ_JAGILA010000001.1"/>
</dbReference>
<proteinExistence type="predicted"/>
<dbReference type="Proteomes" id="UP000730739">
    <property type="component" value="Unassembled WGS sequence"/>
</dbReference>
<dbReference type="NCBIfam" id="TIGR03373">
    <property type="entry name" value="VI_minor_4"/>
    <property type="match status" value="1"/>
</dbReference>
<name>A0ABS4QVY9_9HYPH</name>
<comment type="caution">
    <text evidence="1">The sequence shown here is derived from an EMBL/GenBank/DDBJ whole genome shotgun (WGS) entry which is preliminary data.</text>
</comment>
<accession>A0ABS4QVY9</accession>
<evidence type="ECO:0000313" key="1">
    <source>
        <dbReference type="EMBL" id="MBP2234801.1"/>
    </source>
</evidence>
<dbReference type="InterPro" id="IPR017748">
    <property type="entry name" value="TagF"/>
</dbReference>
<dbReference type="EMBL" id="JAGILA010000001">
    <property type="protein sequence ID" value="MBP2234801.1"/>
    <property type="molecule type" value="Genomic_DNA"/>
</dbReference>
<gene>
    <name evidence="1" type="ORF">J2Z31_001291</name>
</gene>
<dbReference type="InterPro" id="IPR038225">
    <property type="entry name" value="TagF_sf"/>
</dbReference>
<dbReference type="Gene3D" id="3.40.1730.10">
    <property type="entry name" value="pa0076 domain"/>
    <property type="match status" value="1"/>
</dbReference>
<keyword evidence="2" id="KW-1185">Reference proteome</keyword>
<protein>
    <submittedName>
        <fullName evidence="1">Type VI secretion system protein ImpM</fullName>
    </submittedName>
</protein>
<sequence length="181" mass="19435">MSAATLILPGFFGKLPATGDFVRRGLPTSFVGAWDRWISRHLVHRFSSNSPQEHPVLRFLIGREVFGPMTGIVMASADRAGRPFPLTIAAAPSVAAIDIATAAGEWFEALEATGTSACTGQLDGDGLAARLRSLPFPAVAAKGSPVRRMVLWLGRSEPIEVNPDEPEPMLRELLCEDLRSG</sequence>
<dbReference type="Pfam" id="PF09867">
    <property type="entry name" value="TagF_N"/>
    <property type="match status" value="1"/>
</dbReference>